<dbReference type="Proteomes" id="UP000095658">
    <property type="component" value="Unassembled WGS sequence"/>
</dbReference>
<proteinExistence type="inferred from homology"/>
<feature type="transmembrane region" description="Helical" evidence="9">
    <location>
        <begin position="7"/>
        <end position="25"/>
    </location>
</feature>
<dbReference type="GO" id="GO:0015190">
    <property type="term" value="F:L-leucine transmembrane transporter activity"/>
    <property type="evidence" value="ECO:0007669"/>
    <property type="project" value="TreeGrafter"/>
</dbReference>
<name>A0A1E7DRL1_9BACI</name>
<dbReference type="AlphaFoldDB" id="A0A1E7DRL1"/>
<dbReference type="GO" id="GO:0015820">
    <property type="term" value="P:L-leucine transport"/>
    <property type="evidence" value="ECO:0007669"/>
    <property type="project" value="TreeGrafter"/>
</dbReference>
<feature type="transmembrane region" description="Helical" evidence="9">
    <location>
        <begin position="222"/>
        <end position="248"/>
    </location>
</feature>
<keyword evidence="6 9" id="KW-0029">Amino-acid transport</keyword>
<dbReference type="GO" id="GO:0005886">
    <property type="term" value="C:plasma membrane"/>
    <property type="evidence" value="ECO:0007669"/>
    <property type="project" value="UniProtKB-SubCell"/>
</dbReference>
<organism evidence="10 11">
    <name type="scientific">Domibacillus iocasae</name>
    <dbReference type="NCBI Taxonomy" id="1714016"/>
    <lineage>
        <taxon>Bacteria</taxon>
        <taxon>Bacillati</taxon>
        <taxon>Bacillota</taxon>
        <taxon>Bacilli</taxon>
        <taxon>Bacillales</taxon>
        <taxon>Bacillaceae</taxon>
        <taxon>Domibacillus</taxon>
    </lineage>
</organism>
<feature type="transmembrane region" description="Helical" evidence="9">
    <location>
        <begin position="368"/>
        <end position="387"/>
    </location>
</feature>
<dbReference type="EMBL" id="MAMP01000012">
    <property type="protein sequence ID" value="OES45713.1"/>
    <property type="molecule type" value="Genomic_DNA"/>
</dbReference>
<dbReference type="GO" id="GO:0005304">
    <property type="term" value="F:L-valine transmembrane transporter activity"/>
    <property type="evidence" value="ECO:0007669"/>
    <property type="project" value="TreeGrafter"/>
</dbReference>
<evidence type="ECO:0000256" key="3">
    <source>
        <dbReference type="ARBA" id="ARBA00022448"/>
    </source>
</evidence>
<comment type="caution">
    <text evidence="10">The sequence shown here is derived from an EMBL/GenBank/DDBJ whole genome shotgun (WGS) entry which is preliminary data.</text>
</comment>
<comment type="subcellular location">
    <subcellularLocation>
        <location evidence="1 9">Cell membrane</location>
        <topology evidence="1 9">Multi-pass membrane protein</topology>
    </subcellularLocation>
</comment>
<dbReference type="GO" id="GO:0015188">
    <property type="term" value="F:L-isoleucine transmembrane transporter activity"/>
    <property type="evidence" value="ECO:0007669"/>
    <property type="project" value="TreeGrafter"/>
</dbReference>
<comment type="function">
    <text evidence="9">Component of the transport system for branched-chain amino acids.</text>
</comment>
<evidence type="ECO:0000313" key="10">
    <source>
        <dbReference type="EMBL" id="OES45713.1"/>
    </source>
</evidence>
<reference evidence="10 11" key="1">
    <citation type="submission" date="2016-06" db="EMBL/GenBank/DDBJ databases">
        <title>Domibacillus iocasae genome sequencing.</title>
        <authorList>
            <person name="Verma A."/>
            <person name="Pal Y."/>
            <person name="Ojha A.K."/>
            <person name="Krishnamurthi S."/>
        </authorList>
    </citation>
    <scope>NUCLEOTIDE SEQUENCE [LARGE SCALE GENOMIC DNA]</scope>
    <source>
        <strain evidence="10 11">DSM 29979</strain>
    </source>
</reference>
<evidence type="ECO:0000256" key="7">
    <source>
        <dbReference type="ARBA" id="ARBA00022989"/>
    </source>
</evidence>
<evidence type="ECO:0000256" key="9">
    <source>
        <dbReference type="RuleBase" id="RU362122"/>
    </source>
</evidence>
<dbReference type="PANTHER" id="PTHR30588:SF0">
    <property type="entry name" value="BRANCHED-CHAIN AMINO ACID PERMEASE BRNQ"/>
    <property type="match status" value="1"/>
</dbReference>
<evidence type="ECO:0000256" key="6">
    <source>
        <dbReference type="ARBA" id="ARBA00022970"/>
    </source>
</evidence>
<dbReference type="PANTHER" id="PTHR30588">
    <property type="entry name" value="BRANCHED-CHAIN AMINO ACID TRANSPORT SYSTEM 2 CARRIER PROTEIN"/>
    <property type="match status" value="1"/>
</dbReference>
<feature type="transmembrane region" description="Helical" evidence="9">
    <location>
        <begin position="187"/>
        <end position="210"/>
    </location>
</feature>
<comment type="similarity">
    <text evidence="2 9">Belongs to the branched chain amino acid transporter family.</text>
</comment>
<gene>
    <name evidence="10" type="ORF">BA724_02590</name>
</gene>
<keyword evidence="4" id="KW-1003">Cell membrane</keyword>
<feature type="transmembrane region" description="Helical" evidence="9">
    <location>
        <begin position="342"/>
        <end position="361"/>
    </location>
</feature>
<evidence type="ECO:0000313" key="11">
    <source>
        <dbReference type="Proteomes" id="UP000095658"/>
    </source>
</evidence>
<protein>
    <recommendedName>
        <fullName evidence="9">Branched-chain amino acid transport system carrier protein</fullName>
    </recommendedName>
</protein>
<evidence type="ECO:0000256" key="5">
    <source>
        <dbReference type="ARBA" id="ARBA00022692"/>
    </source>
</evidence>
<evidence type="ECO:0000256" key="4">
    <source>
        <dbReference type="ARBA" id="ARBA00022475"/>
    </source>
</evidence>
<keyword evidence="5 9" id="KW-0812">Transmembrane</keyword>
<dbReference type="GO" id="GO:0015818">
    <property type="term" value="P:isoleucine transport"/>
    <property type="evidence" value="ECO:0007669"/>
    <property type="project" value="TreeGrafter"/>
</dbReference>
<feature type="transmembrane region" description="Helical" evidence="9">
    <location>
        <begin position="277"/>
        <end position="302"/>
    </location>
</feature>
<evidence type="ECO:0000256" key="8">
    <source>
        <dbReference type="ARBA" id="ARBA00023136"/>
    </source>
</evidence>
<feature type="transmembrane region" description="Helical" evidence="9">
    <location>
        <begin position="73"/>
        <end position="95"/>
    </location>
</feature>
<dbReference type="Pfam" id="PF05525">
    <property type="entry name" value="Branch_AA_trans"/>
    <property type="match status" value="1"/>
</dbReference>
<feature type="transmembrane region" description="Helical" evidence="9">
    <location>
        <begin position="407"/>
        <end position="424"/>
    </location>
</feature>
<feature type="transmembrane region" description="Helical" evidence="9">
    <location>
        <begin position="147"/>
        <end position="167"/>
    </location>
</feature>
<feature type="transmembrane region" description="Helical" evidence="9">
    <location>
        <begin position="115"/>
        <end position="135"/>
    </location>
</feature>
<feature type="transmembrane region" description="Helical" evidence="9">
    <location>
        <begin position="37"/>
        <end position="61"/>
    </location>
</feature>
<dbReference type="NCBIfam" id="TIGR00796">
    <property type="entry name" value="livcs"/>
    <property type="match status" value="1"/>
</dbReference>
<evidence type="ECO:0000256" key="1">
    <source>
        <dbReference type="ARBA" id="ARBA00004651"/>
    </source>
</evidence>
<evidence type="ECO:0000256" key="2">
    <source>
        <dbReference type="ARBA" id="ARBA00008540"/>
    </source>
</evidence>
<keyword evidence="11" id="KW-1185">Reference proteome</keyword>
<dbReference type="STRING" id="1714016.BA724_02590"/>
<sequence length="427" mass="45064">MKKTDIVLIGLMLFALFFGAGNLIFPPYLGMEAGKDFLPAITGFVITGVSLPFLAVLAIALSKDGITSIGSRVHPLFGLGFALLIYLAIGPFFGIPRGASVAYEMGVAPFFNGTSAIHLFLFTALFFAIVYVLSLNPSKLVDTVGQFLTPVLLLAIAALCIVAFFQFDAPAGEPAVKYADASFTAGFIEGYLTMDTIAALAFGIVVITSLRNKGITNQAQIVRYTATAGLIAAAGLAIVYVAIGWIGVHMPGADQFENGASILTAASAALFGSFGNMLLGVIVALACLTTCIGLTSACAQFFEEKWPKLSYKKYVLLFTLISLLIANLGLTMIISFSVPVLVMLYPFAIVLIMLSLLQPLIGQSRPMYIGAVLLTTVYSLHGGAVALGLETEAFAHWIGWVPFFESGLGWIVPAAAGALIGRLIKAT</sequence>
<dbReference type="InterPro" id="IPR004685">
    <property type="entry name" value="Brnchd-chn_aa_trnsp_Livcs"/>
</dbReference>
<dbReference type="OrthoDB" id="9783920at2"/>
<keyword evidence="3 9" id="KW-0813">Transport</keyword>
<accession>A0A1E7DRL1</accession>
<keyword evidence="8 9" id="KW-0472">Membrane</keyword>
<feature type="transmembrane region" description="Helical" evidence="9">
    <location>
        <begin position="314"/>
        <end position="336"/>
    </location>
</feature>
<keyword evidence="7 9" id="KW-1133">Transmembrane helix</keyword>
<dbReference type="RefSeq" id="WP_069937710.1">
    <property type="nucleotide sequence ID" value="NZ_MAMP01000012.1"/>
</dbReference>